<dbReference type="PROSITE" id="PS51770">
    <property type="entry name" value="HOTDOG_ACOT"/>
    <property type="match status" value="1"/>
</dbReference>
<reference evidence="6" key="2">
    <citation type="submission" date="2015-04" db="EMBL/GenBank/DDBJ databases">
        <title>The complete genome sequence of Erythrobacter sp. s21-N3.</title>
        <authorList>
            <person name="Zhuang L."/>
            <person name="Liu Y."/>
            <person name="Shao Z."/>
        </authorList>
    </citation>
    <scope>NUCLEOTIDE SEQUENCE [LARGE SCALE GENOMIC DNA]</scope>
    <source>
        <strain evidence="6">s21-N3</strain>
    </source>
</reference>
<dbReference type="NCBIfam" id="TIGR00369">
    <property type="entry name" value="unchar_dom_1"/>
    <property type="match status" value="1"/>
</dbReference>
<dbReference type="CDD" id="cd03443">
    <property type="entry name" value="PaaI_thioesterase"/>
    <property type="match status" value="1"/>
</dbReference>
<gene>
    <name evidence="5" type="ORF">CP97_10520</name>
</gene>
<dbReference type="Pfam" id="PF03061">
    <property type="entry name" value="4HBT"/>
    <property type="match status" value="1"/>
</dbReference>
<evidence type="ECO:0000259" key="4">
    <source>
        <dbReference type="PROSITE" id="PS51770"/>
    </source>
</evidence>
<dbReference type="PANTHER" id="PTHR21660">
    <property type="entry name" value="THIOESTERASE SUPERFAMILY MEMBER-RELATED"/>
    <property type="match status" value="1"/>
</dbReference>
<evidence type="ECO:0000256" key="3">
    <source>
        <dbReference type="PROSITE-ProRule" id="PRU01106"/>
    </source>
</evidence>
<name>A0A0H4VF82_9SPHN</name>
<dbReference type="STRING" id="1648404.CP97_10520"/>
<dbReference type="PANTHER" id="PTHR21660:SF1">
    <property type="entry name" value="ACYL-COENZYME A THIOESTERASE 13"/>
    <property type="match status" value="1"/>
</dbReference>
<dbReference type="OrthoDB" id="7061558at2"/>
<comment type="similarity">
    <text evidence="1">Belongs to the thioesterase PaaI family.</text>
</comment>
<organism evidence="5 6">
    <name type="scientific">Aurantiacibacter atlanticus</name>
    <dbReference type="NCBI Taxonomy" id="1648404"/>
    <lineage>
        <taxon>Bacteria</taxon>
        <taxon>Pseudomonadati</taxon>
        <taxon>Pseudomonadota</taxon>
        <taxon>Alphaproteobacteria</taxon>
        <taxon>Sphingomonadales</taxon>
        <taxon>Erythrobacteraceae</taxon>
        <taxon>Aurantiacibacter</taxon>
    </lineage>
</organism>
<sequence>MGVLMNTIPQGFAEMAPYGALHELIGPLYRSKRGQNTVVGMHFEKKHCNAIDTLHGGMLMSLIDTALTLAAFEAAPEGQYAVTQGLSADFLSPARIGDWVEAEVEVLRAGRVAISLDCRVRKDGGEGKLLMRASGLFHVVAPR</sequence>
<feature type="domain" description="HotDog ACOT-type" evidence="4">
    <location>
        <begin position="31"/>
        <end position="143"/>
    </location>
</feature>
<evidence type="ECO:0000313" key="5">
    <source>
        <dbReference type="EMBL" id="AKQ43377.2"/>
    </source>
</evidence>
<dbReference type="Gene3D" id="3.10.129.10">
    <property type="entry name" value="Hotdog Thioesterase"/>
    <property type="match status" value="1"/>
</dbReference>
<dbReference type="SUPFAM" id="SSF54637">
    <property type="entry name" value="Thioesterase/thiol ester dehydrase-isomerase"/>
    <property type="match status" value="1"/>
</dbReference>
<dbReference type="InterPro" id="IPR003736">
    <property type="entry name" value="PAAI_dom"/>
</dbReference>
<proteinExistence type="inferred from homology"/>
<dbReference type="InterPro" id="IPR029069">
    <property type="entry name" value="HotDog_dom_sf"/>
</dbReference>
<dbReference type="InterPro" id="IPR033120">
    <property type="entry name" value="HOTDOG_ACOT"/>
</dbReference>
<dbReference type="GO" id="GO:0047617">
    <property type="term" value="F:fatty acyl-CoA hydrolase activity"/>
    <property type="evidence" value="ECO:0007669"/>
    <property type="project" value="InterPro"/>
</dbReference>
<reference evidence="5 6" key="1">
    <citation type="journal article" date="2015" name="Int. J. Syst. Evol. Microbiol.">
        <title>Erythrobacter atlanticus sp. nov., a bacterium from ocean sediment able to degrade polycyclic aromatic hydrocarbons.</title>
        <authorList>
            <person name="Zhuang L."/>
            <person name="Liu Y."/>
            <person name="Wang L."/>
            <person name="Wang W."/>
            <person name="Shao Z."/>
        </authorList>
    </citation>
    <scope>NUCLEOTIDE SEQUENCE [LARGE SCALE GENOMIC DNA]</scope>
    <source>
        <strain evidence="6">s21-N3</strain>
    </source>
</reference>
<keyword evidence="6" id="KW-1185">Reference proteome</keyword>
<dbReference type="KEGG" id="ery:CP97_10520"/>
<evidence type="ECO:0000313" key="6">
    <source>
        <dbReference type="Proteomes" id="UP000059113"/>
    </source>
</evidence>
<dbReference type="InterPro" id="IPR006683">
    <property type="entry name" value="Thioestr_dom"/>
</dbReference>
<evidence type="ECO:0000256" key="1">
    <source>
        <dbReference type="ARBA" id="ARBA00008324"/>
    </source>
</evidence>
<dbReference type="EMBL" id="CP011310">
    <property type="protein sequence ID" value="AKQ43377.2"/>
    <property type="molecule type" value="Genomic_DNA"/>
</dbReference>
<dbReference type="AlphaFoldDB" id="A0A0H4VF82"/>
<keyword evidence="2 3" id="KW-0378">Hydrolase</keyword>
<dbReference type="InterPro" id="IPR039298">
    <property type="entry name" value="ACOT13"/>
</dbReference>
<evidence type="ECO:0000256" key="2">
    <source>
        <dbReference type="ARBA" id="ARBA00022801"/>
    </source>
</evidence>
<accession>A0A0H4VF82</accession>
<dbReference type="Proteomes" id="UP000059113">
    <property type="component" value="Chromosome"/>
</dbReference>
<protein>
    <recommendedName>
        <fullName evidence="4">HotDog ACOT-type domain-containing protein</fullName>
    </recommendedName>
</protein>